<keyword evidence="1" id="KW-0732">Signal</keyword>
<organism evidence="2 3">
    <name type="scientific">Ambrosia artemisiifolia</name>
    <name type="common">Common ragweed</name>
    <dbReference type="NCBI Taxonomy" id="4212"/>
    <lineage>
        <taxon>Eukaryota</taxon>
        <taxon>Viridiplantae</taxon>
        <taxon>Streptophyta</taxon>
        <taxon>Embryophyta</taxon>
        <taxon>Tracheophyta</taxon>
        <taxon>Spermatophyta</taxon>
        <taxon>Magnoliopsida</taxon>
        <taxon>eudicotyledons</taxon>
        <taxon>Gunneridae</taxon>
        <taxon>Pentapetalae</taxon>
        <taxon>asterids</taxon>
        <taxon>campanulids</taxon>
        <taxon>Asterales</taxon>
        <taxon>Asteraceae</taxon>
        <taxon>Asteroideae</taxon>
        <taxon>Heliantheae alliance</taxon>
        <taxon>Heliantheae</taxon>
        <taxon>Ambrosia</taxon>
    </lineage>
</organism>
<accession>A0AAD5CVE2</accession>
<feature type="signal peptide" evidence="1">
    <location>
        <begin position="1"/>
        <end position="25"/>
    </location>
</feature>
<evidence type="ECO:0000313" key="2">
    <source>
        <dbReference type="EMBL" id="KAI7749018.1"/>
    </source>
</evidence>
<evidence type="ECO:0008006" key="4">
    <source>
        <dbReference type="Google" id="ProtNLM"/>
    </source>
</evidence>
<reference evidence="2" key="1">
    <citation type="submission" date="2022-06" db="EMBL/GenBank/DDBJ databases">
        <title>Uncovering the hologenomic basis of an extraordinary plant invasion.</title>
        <authorList>
            <person name="Bieker V.C."/>
            <person name="Martin M.D."/>
            <person name="Gilbert T."/>
            <person name="Hodgins K."/>
            <person name="Battlay P."/>
            <person name="Petersen B."/>
            <person name="Wilson J."/>
        </authorList>
    </citation>
    <scope>NUCLEOTIDE SEQUENCE</scope>
    <source>
        <strain evidence="2">AA19_3_7</strain>
        <tissue evidence="2">Leaf</tissue>
    </source>
</reference>
<feature type="chain" id="PRO_5041909667" description="Secreted protein" evidence="1">
    <location>
        <begin position="26"/>
        <end position="83"/>
    </location>
</feature>
<evidence type="ECO:0000256" key="1">
    <source>
        <dbReference type="SAM" id="SignalP"/>
    </source>
</evidence>
<proteinExistence type="predicted"/>
<dbReference type="AlphaFoldDB" id="A0AAD5CVE2"/>
<dbReference type="Proteomes" id="UP001206925">
    <property type="component" value="Unassembled WGS sequence"/>
</dbReference>
<gene>
    <name evidence="2" type="ORF">M8C21_009924</name>
</gene>
<dbReference type="EMBL" id="JAMZMK010006417">
    <property type="protein sequence ID" value="KAI7749018.1"/>
    <property type="molecule type" value="Genomic_DNA"/>
</dbReference>
<name>A0AAD5CVE2_AMBAR</name>
<keyword evidence="3" id="KW-1185">Reference proteome</keyword>
<protein>
    <recommendedName>
        <fullName evidence="4">Secreted protein</fullName>
    </recommendedName>
</protein>
<comment type="caution">
    <text evidence="2">The sequence shown here is derived from an EMBL/GenBank/DDBJ whole genome shotgun (WGS) entry which is preliminary data.</text>
</comment>
<sequence>MNKNLYIFVPSVFFLSPWLRLPLSATVVGGRFQAIFAGGFPVNRQTERGRVGYDDCIRPENYSFGCAGMEVGRCLSAIPCFGD</sequence>
<evidence type="ECO:0000313" key="3">
    <source>
        <dbReference type="Proteomes" id="UP001206925"/>
    </source>
</evidence>